<proteinExistence type="predicted"/>
<name>A0A1I7IDA2_9BACT</name>
<evidence type="ECO:0000313" key="2">
    <source>
        <dbReference type="EMBL" id="SFU70826.1"/>
    </source>
</evidence>
<feature type="transmembrane region" description="Helical" evidence="1">
    <location>
        <begin position="168"/>
        <end position="188"/>
    </location>
</feature>
<sequence length="199" mass="22871">MLLVSLKSFACDCELPSSDIEEHWKRADQIFIGEVIESTSDKLYTASGLNFTYQTIRVAESLKGHFHPKFRLRTFEIPSPGSCELYFEVGKKYLIYANESYPILSAHLCSRTSSLEEVEESEIEALRRLTKYYGEEKRPTVVIEKTEAEQELEIARARIEELNNTKKWLFGTSLALVLLLLLSVFTGLRRKKDEVQHGT</sequence>
<keyword evidence="1" id="KW-0812">Transmembrane</keyword>
<keyword evidence="1" id="KW-1133">Transmembrane helix</keyword>
<evidence type="ECO:0008006" key="4">
    <source>
        <dbReference type="Google" id="ProtNLM"/>
    </source>
</evidence>
<dbReference type="EMBL" id="FPCA01000002">
    <property type="protein sequence ID" value="SFU70826.1"/>
    <property type="molecule type" value="Genomic_DNA"/>
</dbReference>
<protein>
    <recommendedName>
        <fullName evidence="4">Tissue inhibitor of metalloproteinase</fullName>
    </recommendedName>
</protein>
<keyword evidence="3" id="KW-1185">Reference proteome</keyword>
<keyword evidence="1" id="KW-0472">Membrane</keyword>
<dbReference type="InterPro" id="IPR008993">
    <property type="entry name" value="TIMP-like_OB-fold"/>
</dbReference>
<evidence type="ECO:0000313" key="3">
    <source>
        <dbReference type="Proteomes" id="UP000182491"/>
    </source>
</evidence>
<organism evidence="2 3">
    <name type="scientific">Pontibacter akesuensis</name>
    <dbReference type="NCBI Taxonomy" id="388950"/>
    <lineage>
        <taxon>Bacteria</taxon>
        <taxon>Pseudomonadati</taxon>
        <taxon>Bacteroidota</taxon>
        <taxon>Cytophagia</taxon>
        <taxon>Cytophagales</taxon>
        <taxon>Hymenobacteraceae</taxon>
        <taxon>Pontibacter</taxon>
    </lineage>
</organism>
<accession>A0A1I7IDA2</accession>
<reference evidence="3" key="1">
    <citation type="submission" date="2016-10" db="EMBL/GenBank/DDBJ databases">
        <authorList>
            <person name="Varghese N."/>
        </authorList>
    </citation>
    <scope>NUCLEOTIDE SEQUENCE [LARGE SCALE GENOMIC DNA]</scope>
    <source>
        <strain evidence="3">DSM 18820</strain>
    </source>
</reference>
<dbReference type="SUPFAM" id="SSF50242">
    <property type="entry name" value="TIMP-like"/>
    <property type="match status" value="1"/>
</dbReference>
<evidence type="ECO:0000256" key="1">
    <source>
        <dbReference type="SAM" id="Phobius"/>
    </source>
</evidence>
<dbReference type="Proteomes" id="UP000182491">
    <property type="component" value="Unassembled WGS sequence"/>
</dbReference>
<dbReference type="AlphaFoldDB" id="A0A1I7IDA2"/>
<dbReference type="STRING" id="388950.GCA_001611675_01425"/>
<dbReference type="Gene3D" id="2.40.50.120">
    <property type="match status" value="1"/>
</dbReference>
<gene>
    <name evidence="2" type="ORF">SAMN04487941_2116</name>
</gene>